<keyword evidence="2 6" id="KW-0489">Methyltransferase</keyword>
<dbReference type="Pfam" id="PF01135">
    <property type="entry name" value="PCMT"/>
    <property type="match status" value="1"/>
</dbReference>
<evidence type="ECO:0000256" key="3">
    <source>
        <dbReference type="ARBA" id="ARBA00022679"/>
    </source>
</evidence>
<reference evidence="7 8" key="1">
    <citation type="journal article" date="2008" name="Science">
        <title>The Physcomitrella genome reveals evolutionary insights into the conquest of land by plants.</title>
        <authorList>
            <person name="Rensing S."/>
            <person name="Lang D."/>
            <person name="Zimmer A."/>
            <person name="Terry A."/>
            <person name="Salamov A."/>
            <person name="Shapiro H."/>
            <person name="Nishiyama T."/>
            <person name="Perroud P.-F."/>
            <person name="Lindquist E."/>
            <person name="Kamisugi Y."/>
            <person name="Tanahashi T."/>
            <person name="Sakakibara K."/>
            <person name="Fujita T."/>
            <person name="Oishi K."/>
            <person name="Shin-I T."/>
            <person name="Kuroki Y."/>
            <person name="Toyoda A."/>
            <person name="Suzuki Y."/>
            <person name="Hashimoto A."/>
            <person name="Yamaguchi K."/>
            <person name="Sugano A."/>
            <person name="Kohara Y."/>
            <person name="Fujiyama A."/>
            <person name="Anterola A."/>
            <person name="Aoki S."/>
            <person name="Ashton N."/>
            <person name="Barbazuk W.B."/>
            <person name="Barker E."/>
            <person name="Bennetzen J."/>
            <person name="Bezanilla M."/>
            <person name="Blankenship R."/>
            <person name="Cho S.H."/>
            <person name="Dutcher S."/>
            <person name="Estelle M."/>
            <person name="Fawcett J.A."/>
            <person name="Gundlach H."/>
            <person name="Hanada K."/>
            <person name="Heyl A."/>
            <person name="Hicks K.A."/>
            <person name="Hugh J."/>
            <person name="Lohr M."/>
            <person name="Mayer K."/>
            <person name="Melkozernov A."/>
            <person name="Murata T."/>
            <person name="Nelson D."/>
            <person name="Pils B."/>
            <person name="Prigge M."/>
            <person name="Reiss B."/>
            <person name="Renner T."/>
            <person name="Rombauts S."/>
            <person name="Rushton P."/>
            <person name="Sanderfoot A."/>
            <person name="Schween G."/>
            <person name="Shiu S.-H."/>
            <person name="Stueber K."/>
            <person name="Theodoulou F.L."/>
            <person name="Tu H."/>
            <person name="Van de Peer Y."/>
            <person name="Verrier P.J."/>
            <person name="Waters E."/>
            <person name="Wood A."/>
            <person name="Yang L."/>
            <person name="Cove D."/>
            <person name="Cuming A."/>
            <person name="Hasebe M."/>
            <person name="Lucas S."/>
            <person name="Mishler D.B."/>
            <person name="Reski R."/>
            <person name="Grigoriev I."/>
            <person name="Quatrano R.S."/>
            <person name="Boore J.L."/>
        </authorList>
    </citation>
    <scope>NUCLEOTIDE SEQUENCE [LARGE SCALE GENOMIC DNA]</scope>
    <source>
        <strain evidence="7 8">cv. Gransden 2004</strain>
    </source>
</reference>
<dbReference type="FunFam" id="3.40.50.150:FF:000027">
    <property type="entry name" value="Protein-L-isoaspartate O-methyltransferase"/>
    <property type="match status" value="1"/>
</dbReference>
<dbReference type="AlphaFoldDB" id="A0A7I4EF48"/>
<dbReference type="GO" id="GO:0005737">
    <property type="term" value="C:cytoplasm"/>
    <property type="evidence" value="ECO:0000318"/>
    <property type="project" value="GO_Central"/>
</dbReference>
<dbReference type="InterPro" id="IPR000682">
    <property type="entry name" value="PCMT"/>
</dbReference>
<evidence type="ECO:0000313" key="7">
    <source>
        <dbReference type="EnsemblPlants" id="Pp3c8_3810V3.6"/>
    </source>
</evidence>
<dbReference type="InParanoid" id="A0A7I4EF48"/>
<reference evidence="7 8" key="2">
    <citation type="journal article" date="2018" name="Plant J.">
        <title>The Physcomitrella patens chromosome-scale assembly reveals moss genome structure and evolution.</title>
        <authorList>
            <person name="Lang D."/>
            <person name="Ullrich K.K."/>
            <person name="Murat F."/>
            <person name="Fuchs J."/>
            <person name="Jenkins J."/>
            <person name="Haas F.B."/>
            <person name="Piednoel M."/>
            <person name="Gundlach H."/>
            <person name="Van Bel M."/>
            <person name="Meyberg R."/>
            <person name="Vives C."/>
            <person name="Morata J."/>
            <person name="Symeonidi A."/>
            <person name="Hiss M."/>
            <person name="Muchero W."/>
            <person name="Kamisugi Y."/>
            <person name="Saleh O."/>
            <person name="Blanc G."/>
            <person name="Decker E.L."/>
            <person name="van Gessel N."/>
            <person name="Grimwood J."/>
            <person name="Hayes R.D."/>
            <person name="Graham S.W."/>
            <person name="Gunter L.E."/>
            <person name="McDaniel S.F."/>
            <person name="Hoernstein S.N.W."/>
            <person name="Larsson A."/>
            <person name="Li F.W."/>
            <person name="Perroud P.F."/>
            <person name="Phillips J."/>
            <person name="Ranjan P."/>
            <person name="Rokshar D.S."/>
            <person name="Rothfels C.J."/>
            <person name="Schneider L."/>
            <person name="Shu S."/>
            <person name="Stevenson D.W."/>
            <person name="Thummler F."/>
            <person name="Tillich M."/>
            <person name="Villarreal Aguilar J.C."/>
            <person name="Widiez T."/>
            <person name="Wong G.K."/>
            <person name="Wymore A."/>
            <person name="Zhang Y."/>
            <person name="Zimmer A.D."/>
            <person name="Quatrano R.S."/>
            <person name="Mayer K.F.X."/>
            <person name="Goodstein D."/>
            <person name="Casacuberta J.M."/>
            <person name="Vandepoele K."/>
            <person name="Reski R."/>
            <person name="Cuming A.C."/>
            <person name="Tuskan G.A."/>
            <person name="Maumus F."/>
            <person name="Salse J."/>
            <person name="Schmutz J."/>
            <person name="Rensing S.A."/>
        </authorList>
    </citation>
    <scope>NUCLEOTIDE SEQUENCE [LARGE SCALE GENOMIC DNA]</scope>
    <source>
        <strain evidence="7 8">cv. Gransden 2004</strain>
    </source>
</reference>
<protein>
    <recommendedName>
        <fullName evidence="6">Protein-L-isoaspartate O-methyltransferase</fullName>
        <ecNumber evidence="6">2.1.1.77</ecNumber>
    </recommendedName>
</protein>
<reference evidence="7" key="3">
    <citation type="submission" date="2020-12" db="UniProtKB">
        <authorList>
            <consortium name="EnsemblPlants"/>
        </authorList>
    </citation>
    <scope>IDENTIFICATION</scope>
</reference>
<evidence type="ECO:0000256" key="6">
    <source>
        <dbReference type="RuleBase" id="RU003802"/>
    </source>
</evidence>
<gene>
    <name evidence="7" type="primary">LOC112285833</name>
</gene>
<evidence type="ECO:0000313" key="8">
    <source>
        <dbReference type="Proteomes" id="UP000006727"/>
    </source>
</evidence>
<dbReference type="Proteomes" id="UP000006727">
    <property type="component" value="Chromosome 8"/>
</dbReference>
<name>A0A7I4EF48_PHYPA</name>
<dbReference type="SUPFAM" id="SSF53335">
    <property type="entry name" value="S-adenosyl-L-methionine-dependent methyltransferases"/>
    <property type="match status" value="1"/>
</dbReference>
<dbReference type="GO" id="GO:0030091">
    <property type="term" value="P:protein repair"/>
    <property type="evidence" value="ECO:0007669"/>
    <property type="project" value="UniProtKB-ARBA"/>
</dbReference>
<dbReference type="EMBL" id="ABEU02000008">
    <property type="status" value="NOT_ANNOTATED_CDS"/>
    <property type="molecule type" value="Genomic_DNA"/>
</dbReference>
<dbReference type="PROSITE" id="PS01279">
    <property type="entry name" value="PCMT"/>
    <property type="match status" value="1"/>
</dbReference>
<dbReference type="PANTHER" id="PTHR11579">
    <property type="entry name" value="PROTEIN-L-ISOASPARTATE O-METHYLTRANSFERASE"/>
    <property type="match status" value="1"/>
</dbReference>
<dbReference type="FunCoup" id="A0A7I4EF48">
    <property type="interactions" value="2934"/>
</dbReference>
<dbReference type="GO" id="GO:0004719">
    <property type="term" value="F:protein-L-isoaspartate (D-aspartate) O-methyltransferase activity"/>
    <property type="evidence" value="ECO:0000318"/>
    <property type="project" value="GO_Central"/>
</dbReference>
<keyword evidence="8" id="KW-1185">Reference proteome</keyword>
<dbReference type="PANTHER" id="PTHR11579:SF28">
    <property type="entry name" value="PROTEIN-L-ISOASPARTATE O-METHYLTRANSFERASE 1"/>
    <property type="match status" value="1"/>
</dbReference>
<evidence type="ECO:0000256" key="1">
    <source>
        <dbReference type="ARBA" id="ARBA00005369"/>
    </source>
</evidence>
<accession>A0A7I4EF48</accession>
<proteinExistence type="inferred from homology"/>
<dbReference type="EC" id="2.1.1.77" evidence="6"/>
<dbReference type="NCBIfam" id="TIGR00080">
    <property type="entry name" value="pimt"/>
    <property type="match status" value="1"/>
</dbReference>
<comment type="similarity">
    <text evidence="1 6">Belongs to the methyltransferase superfamily. L-isoaspartyl/D-aspartyl protein methyltransferase family.</text>
</comment>
<dbReference type="GO" id="GO:0032259">
    <property type="term" value="P:methylation"/>
    <property type="evidence" value="ECO:0007669"/>
    <property type="project" value="UniProtKB-KW"/>
</dbReference>
<sequence length="311" mass="33993">MKCVTSILMTLSMLRYTKLPAQYPCAIKSGVTTVAPSAFIVATVLLESMQALACRSISHQHCVLSHIYSCTPLKANISRRMDYFWRRRAIDNTGLVNSLRENGTITTSRVAEVMEQIDRGLFVPAGVGDPYFDTPAPIGYNATISAPHMHAACLELLKDHLQPGMRALDIGSGSGYLTAIFALLVGETGRAVGVEHISELTEKSVENVQKCNAAHLLTSDSLSLHTGDGRKGYPDLAPYDAIHVGAAAPTIPPALIEQLKPGGRMVIPVGDVFQDLVVIDKDMQGEVKQWDYTQVRYVPLTDRQMQLEKEQ</sequence>
<keyword evidence="3 6" id="KW-0808">Transferase</keyword>
<dbReference type="Gramene" id="Pp3c8_3810V3.6">
    <property type="protein sequence ID" value="Pp3c8_3810V3.6"/>
    <property type="gene ID" value="Pp3c8_3810"/>
</dbReference>
<dbReference type="Gene3D" id="3.40.50.150">
    <property type="entry name" value="Vaccinia Virus protein VP39"/>
    <property type="match status" value="1"/>
</dbReference>
<evidence type="ECO:0000256" key="2">
    <source>
        <dbReference type="ARBA" id="ARBA00022603"/>
    </source>
</evidence>
<dbReference type="EnsemblPlants" id="Pp3c8_3810V3.6">
    <property type="protein sequence ID" value="Pp3c8_3810V3.6"/>
    <property type="gene ID" value="Pp3c8_3810"/>
</dbReference>
<dbReference type="InterPro" id="IPR029063">
    <property type="entry name" value="SAM-dependent_MTases_sf"/>
</dbReference>
<dbReference type="CDD" id="cd02440">
    <property type="entry name" value="AdoMet_MTases"/>
    <property type="match status" value="1"/>
</dbReference>
<keyword evidence="4 6" id="KW-0949">S-adenosyl-L-methionine</keyword>
<organism evidence="7 8">
    <name type="scientific">Physcomitrium patens</name>
    <name type="common">Spreading-leaved earth moss</name>
    <name type="synonym">Physcomitrella patens</name>
    <dbReference type="NCBI Taxonomy" id="3218"/>
    <lineage>
        <taxon>Eukaryota</taxon>
        <taxon>Viridiplantae</taxon>
        <taxon>Streptophyta</taxon>
        <taxon>Embryophyta</taxon>
        <taxon>Bryophyta</taxon>
        <taxon>Bryophytina</taxon>
        <taxon>Bryopsida</taxon>
        <taxon>Funariidae</taxon>
        <taxon>Funariales</taxon>
        <taxon>Funariaceae</taxon>
        <taxon>Physcomitrium</taxon>
    </lineage>
</organism>
<comment type="catalytic activity">
    <reaction evidence="5 6">
        <text>[protein]-L-isoaspartate + S-adenosyl-L-methionine = [protein]-L-isoaspartate alpha-methyl ester + S-adenosyl-L-homocysteine</text>
        <dbReference type="Rhea" id="RHEA:12705"/>
        <dbReference type="Rhea" id="RHEA-COMP:12143"/>
        <dbReference type="Rhea" id="RHEA-COMP:12144"/>
        <dbReference type="ChEBI" id="CHEBI:57856"/>
        <dbReference type="ChEBI" id="CHEBI:59789"/>
        <dbReference type="ChEBI" id="CHEBI:90596"/>
        <dbReference type="ChEBI" id="CHEBI:90598"/>
        <dbReference type="EC" id="2.1.1.77"/>
    </reaction>
</comment>
<evidence type="ECO:0000256" key="5">
    <source>
        <dbReference type="ARBA" id="ARBA00029295"/>
    </source>
</evidence>
<evidence type="ECO:0000256" key="4">
    <source>
        <dbReference type="ARBA" id="ARBA00022691"/>
    </source>
</evidence>